<keyword evidence="1" id="KW-0472">Membrane</keyword>
<feature type="transmembrane region" description="Helical" evidence="1">
    <location>
        <begin position="9"/>
        <end position="26"/>
    </location>
</feature>
<dbReference type="AlphaFoldDB" id="D6WPS0"/>
<dbReference type="InParanoid" id="D6WPS0"/>
<gene>
    <name evidence="2" type="primary">GLEAN_09032</name>
    <name evidence="2" type="ORF">TcasGA2_TC009032</name>
</gene>
<reference evidence="2 3" key="1">
    <citation type="journal article" date="2008" name="Nature">
        <title>The genome of the model beetle and pest Tribolium castaneum.</title>
        <authorList>
            <consortium name="Tribolium Genome Sequencing Consortium"/>
            <person name="Richards S."/>
            <person name="Gibbs R.A."/>
            <person name="Weinstock G.M."/>
            <person name="Brown S.J."/>
            <person name="Denell R."/>
            <person name="Beeman R.W."/>
            <person name="Gibbs R."/>
            <person name="Beeman R.W."/>
            <person name="Brown S.J."/>
            <person name="Bucher G."/>
            <person name="Friedrich M."/>
            <person name="Grimmelikhuijzen C.J."/>
            <person name="Klingler M."/>
            <person name="Lorenzen M."/>
            <person name="Richards S."/>
            <person name="Roth S."/>
            <person name="Schroder R."/>
            <person name="Tautz D."/>
            <person name="Zdobnov E.M."/>
            <person name="Muzny D."/>
            <person name="Gibbs R.A."/>
            <person name="Weinstock G.M."/>
            <person name="Attaway T."/>
            <person name="Bell S."/>
            <person name="Buhay C.J."/>
            <person name="Chandrabose M.N."/>
            <person name="Chavez D."/>
            <person name="Clerk-Blankenburg K.P."/>
            <person name="Cree A."/>
            <person name="Dao M."/>
            <person name="Davis C."/>
            <person name="Chacko J."/>
            <person name="Dinh H."/>
            <person name="Dugan-Rocha S."/>
            <person name="Fowler G."/>
            <person name="Garner T.T."/>
            <person name="Garnes J."/>
            <person name="Gnirke A."/>
            <person name="Hawes A."/>
            <person name="Hernandez J."/>
            <person name="Hines S."/>
            <person name="Holder M."/>
            <person name="Hume J."/>
            <person name="Jhangiani S.N."/>
            <person name="Joshi V."/>
            <person name="Khan Z.M."/>
            <person name="Jackson L."/>
            <person name="Kovar C."/>
            <person name="Kowis A."/>
            <person name="Lee S."/>
            <person name="Lewis L.R."/>
            <person name="Margolis J."/>
            <person name="Morgan M."/>
            <person name="Nazareth L.V."/>
            <person name="Nguyen N."/>
            <person name="Okwuonu G."/>
            <person name="Parker D."/>
            <person name="Richards S."/>
            <person name="Ruiz S.J."/>
            <person name="Santibanez J."/>
            <person name="Savard J."/>
            <person name="Scherer S.E."/>
            <person name="Schneider B."/>
            <person name="Sodergren E."/>
            <person name="Tautz D."/>
            <person name="Vattahil S."/>
            <person name="Villasana D."/>
            <person name="White C.S."/>
            <person name="Wright R."/>
            <person name="Park Y."/>
            <person name="Beeman R.W."/>
            <person name="Lord J."/>
            <person name="Oppert B."/>
            <person name="Lorenzen M."/>
            <person name="Brown S."/>
            <person name="Wang L."/>
            <person name="Savard J."/>
            <person name="Tautz D."/>
            <person name="Richards S."/>
            <person name="Weinstock G."/>
            <person name="Gibbs R.A."/>
            <person name="Liu Y."/>
            <person name="Worley K."/>
            <person name="Weinstock G."/>
            <person name="Elsik C.G."/>
            <person name="Reese J.T."/>
            <person name="Elhaik E."/>
            <person name="Landan G."/>
            <person name="Graur D."/>
            <person name="Arensburger P."/>
            <person name="Atkinson P."/>
            <person name="Beeman R.W."/>
            <person name="Beidler J."/>
            <person name="Brown S.J."/>
            <person name="Demuth J.P."/>
            <person name="Drury D.W."/>
            <person name="Du Y.Z."/>
            <person name="Fujiwara H."/>
            <person name="Lorenzen M."/>
            <person name="Maselli V."/>
            <person name="Osanai M."/>
            <person name="Park Y."/>
            <person name="Robertson H.M."/>
            <person name="Tu Z."/>
            <person name="Wang J.J."/>
            <person name="Wang S."/>
            <person name="Richards S."/>
            <person name="Song H."/>
            <person name="Zhang L."/>
            <person name="Sodergren E."/>
            <person name="Werner D."/>
            <person name="Stanke M."/>
            <person name="Morgenstern B."/>
            <person name="Solovyev V."/>
            <person name="Kosarev P."/>
            <person name="Brown G."/>
            <person name="Chen H.C."/>
            <person name="Ermolaeva O."/>
            <person name="Hlavina W."/>
            <person name="Kapustin Y."/>
            <person name="Kiryutin B."/>
            <person name="Kitts P."/>
            <person name="Maglott D."/>
            <person name="Pruitt K."/>
            <person name="Sapojnikov V."/>
            <person name="Souvorov A."/>
            <person name="Mackey A.J."/>
            <person name="Waterhouse R.M."/>
            <person name="Wyder S."/>
            <person name="Zdobnov E.M."/>
            <person name="Zdobnov E.M."/>
            <person name="Wyder S."/>
            <person name="Kriventseva E.V."/>
            <person name="Kadowaki T."/>
            <person name="Bork P."/>
            <person name="Aranda M."/>
            <person name="Bao R."/>
            <person name="Beermann A."/>
            <person name="Berns N."/>
            <person name="Bolognesi R."/>
            <person name="Bonneton F."/>
            <person name="Bopp D."/>
            <person name="Brown S.J."/>
            <person name="Bucher G."/>
            <person name="Butts T."/>
            <person name="Chaumot A."/>
            <person name="Denell R.E."/>
            <person name="Ferrier D.E."/>
            <person name="Friedrich M."/>
            <person name="Gordon C.M."/>
            <person name="Jindra M."/>
            <person name="Klingler M."/>
            <person name="Lan Q."/>
            <person name="Lattorff H.M."/>
            <person name="Laudet V."/>
            <person name="von Levetsow C."/>
            <person name="Liu Z."/>
            <person name="Lutz R."/>
            <person name="Lynch J.A."/>
            <person name="da Fonseca R.N."/>
            <person name="Posnien N."/>
            <person name="Reuter R."/>
            <person name="Roth S."/>
            <person name="Savard J."/>
            <person name="Schinko J.B."/>
            <person name="Schmitt C."/>
            <person name="Schoppmeier M."/>
            <person name="Schroder R."/>
            <person name="Shippy T.D."/>
            <person name="Simonnet F."/>
            <person name="Marques-Souza H."/>
            <person name="Tautz D."/>
            <person name="Tomoyasu Y."/>
            <person name="Trauner J."/>
            <person name="Van der Zee M."/>
            <person name="Vervoort M."/>
            <person name="Wittkopp N."/>
            <person name="Wimmer E.A."/>
            <person name="Yang X."/>
            <person name="Jones A.K."/>
            <person name="Sattelle D.B."/>
            <person name="Ebert P.R."/>
            <person name="Nelson D."/>
            <person name="Scott J.G."/>
            <person name="Beeman R.W."/>
            <person name="Muthukrishnan S."/>
            <person name="Kramer K.J."/>
            <person name="Arakane Y."/>
            <person name="Beeman R.W."/>
            <person name="Zhu Q."/>
            <person name="Hogenkamp D."/>
            <person name="Dixit R."/>
            <person name="Oppert B."/>
            <person name="Jiang H."/>
            <person name="Zou Z."/>
            <person name="Marshall J."/>
            <person name="Elpidina E."/>
            <person name="Vinokurov K."/>
            <person name="Oppert C."/>
            <person name="Zou Z."/>
            <person name="Evans J."/>
            <person name="Lu Z."/>
            <person name="Zhao P."/>
            <person name="Sumathipala N."/>
            <person name="Altincicek B."/>
            <person name="Vilcinskas A."/>
            <person name="Williams M."/>
            <person name="Hultmark D."/>
            <person name="Hetru C."/>
            <person name="Jiang H."/>
            <person name="Grimmelikhuijzen C.J."/>
            <person name="Hauser F."/>
            <person name="Cazzamali G."/>
            <person name="Williamson M."/>
            <person name="Park Y."/>
            <person name="Li B."/>
            <person name="Tanaka Y."/>
            <person name="Predel R."/>
            <person name="Neupert S."/>
            <person name="Schachtner J."/>
            <person name="Verleyen P."/>
            <person name="Raible F."/>
            <person name="Bork P."/>
            <person name="Friedrich M."/>
            <person name="Walden K.K."/>
            <person name="Robertson H.M."/>
            <person name="Angeli S."/>
            <person name="Foret S."/>
            <person name="Bucher G."/>
            <person name="Schuetz S."/>
            <person name="Maleszka R."/>
            <person name="Wimmer E.A."/>
            <person name="Beeman R.W."/>
            <person name="Lorenzen M."/>
            <person name="Tomoyasu Y."/>
            <person name="Miller S.C."/>
            <person name="Grossmann D."/>
            <person name="Bucher G."/>
        </authorList>
    </citation>
    <scope>NUCLEOTIDE SEQUENCE [LARGE SCALE GENOMIC DNA]</scope>
    <source>
        <strain evidence="2 3">Georgia GA2</strain>
    </source>
</reference>
<keyword evidence="3" id="KW-1185">Reference proteome</keyword>
<keyword evidence="1" id="KW-1133">Transmembrane helix</keyword>
<dbReference type="EMBL" id="KQ971354">
    <property type="protein sequence ID" value="EFA06185.1"/>
    <property type="molecule type" value="Genomic_DNA"/>
</dbReference>
<organism evidence="2 3">
    <name type="scientific">Tribolium castaneum</name>
    <name type="common">Red flour beetle</name>
    <dbReference type="NCBI Taxonomy" id="7070"/>
    <lineage>
        <taxon>Eukaryota</taxon>
        <taxon>Metazoa</taxon>
        <taxon>Ecdysozoa</taxon>
        <taxon>Arthropoda</taxon>
        <taxon>Hexapoda</taxon>
        <taxon>Insecta</taxon>
        <taxon>Pterygota</taxon>
        <taxon>Neoptera</taxon>
        <taxon>Endopterygota</taxon>
        <taxon>Coleoptera</taxon>
        <taxon>Polyphaga</taxon>
        <taxon>Cucujiformia</taxon>
        <taxon>Tenebrionidae</taxon>
        <taxon>Tenebrionidae incertae sedis</taxon>
        <taxon>Tribolium</taxon>
    </lineage>
</organism>
<evidence type="ECO:0000313" key="3">
    <source>
        <dbReference type="Proteomes" id="UP000007266"/>
    </source>
</evidence>
<reference evidence="2 3" key="2">
    <citation type="journal article" date="2010" name="Nucleic Acids Res.">
        <title>BeetleBase in 2010: revisions to provide comprehensive genomic information for Tribolium castaneum.</title>
        <authorList>
            <person name="Kim H.S."/>
            <person name="Murphy T."/>
            <person name="Xia J."/>
            <person name="Caragea D."/>
            <person name="Park Y."/>
            <person name="Beeman R.W."/>
            <person name="Lorenzen M.D."/>
            <person name="Butcher S."/>
            <person name="Manak J.R."/>
            <person name="Brown S.J."/>
        </authorList>
    </citation>
    <scope>GENOME REANNOTATION</scope>
    <source>
        <strain evidence="2 3">Georgia GA2</strain>
    </source>
</reference>
<evidence type="ECO:0000256" key="1">
    <source>
        <dbReference type="SAM" id="Phobius"/>
    </source>
</evidence>
<sequence>MGKKKRSRLTYLAPVAVPIITFYYIPCSREVLRISNIRFYSRIRVNIWPVAVHCCPINYIVPIHPPLEIKISGRKDPKNQITDPFAKYLRGAGVDLGVFSRVIIFLLSVTDRCTPSAGILTR</sequence>
<name>D6WPS0_TRICA</name>
<accession>D6WPS0</accession>
<proteinExistence type="predicted"/>
<dbReference type="Proteomes" id="UP000007266">
    <property type="component" value="Linkage group 7"/>
</dbReference>
<evidence type="ECO:0000313" key="2">
    <source>
        <dbReference type="EMBL" id="EFA06185.1"/>
    </source>
</evidence>
<dbReference type="HOGENOM" id="CLU_2029671_0_0_1"/>
<keyword evidence="1" id="KW-0812">Transmembrane</keyword>
<protein>
    <submittedName>
        <fullName evidence="2">Uncharacterized protein</fullName>
    </submittedName>
</protein>